<sequence length="237" mass="27075">MKHYLLIGASSGIAQALISILKEKPDAQLVSISRNKLVTLSSQHIHFMSDYSAASVREIASSLIASERLFDYVLFFNGTLHHNQMMPEKQVTQFSEEYYHHLTASNVYPHMRWFAELPRLLCRDSIAKIIILSARIGSIADNRSGGWYSYRMTKAALNMAAKTFSLELNRPKSRAKVILFHPGTTDTALSKPFQKNIAKEKLFTPHFVAQRLSALCDTEIEHTDIDFIDWQFNPIQW</sequence>
<reference evidence="1" key="1">
    <citation type="submission" date="2021-03" db="EMBL/GenBank/DDBJ databases">
        <title>Complete Genome of Pseudoalteromonas xiamenensis STKMTI.2, a new potential marine bacterium producing anti-Vibrio compounds.</title>
        <authorList>
            <person name="Handayani D.P."/>
            <person name="Isnansetyo A."/>
            <person name="Istiqomah I."/>
            <person name="Jumina J."/>
        </authorList>
    </citation>
    <scope>NUCLEOTIDE SEQUENCE</scope>
    <source>
        <strain evidence="1">STKMTI.2</strain>
        <plasmid evidence="1">unnamed5</plasmid>
    </source>
</reference>
<evidence type="ECO:0000313" key="2">
    <source>
        <dbReference type="Proteomes" id="UP000664904"/>
    </source>
</evidence>
<keyword evidence="2" id="KW-1185">Reference proteome</keyword>
<dbReference type="AlphaFoldDB" id="A0A975DMB8"/>
<dbReference type="InterPro" id="IPR036291">
    <property type="entry name" value="NAD(P)-bd_dom_sf"/>
</dbReference>
<dbReference type="InterPro" id="IPR052184">
    <property type="entry name" value="SDR_enzymes"/>
</dbReference>
<gene>
    <name evidence="1" type="ORF">J5O05_19760</name>
</gene>
<organism evidence="1 2">
    <name type="scientific">Pseudoalteromonas xiamenensis</name>
    <dbReference type="NCBI Taxonomy" id="882626"/>
    <lineage>
        <taxon>Bacteria</taxon>
        <taxon>Pseudomonadati</taxon>
        <taxon>Pseudomonadota</taxon>
        <taxon>Gammaproteobacteria</taxon>
        <taxon>Alteromonadales</taxon>
        <taxon>Pseudoalteromonadaceae</taxon>
        <taxon>Pseudoalteromonas</taxon>
    </lineage>
</organism>
<dbReference type="GO" id="GO:0016616">
    <property type="term" value="F:oxidoreductase activity, acting on the CH-OH group of donors, NAD or NADP as acceptor"/>
    <property type="evidence" value="ECO:0007669"/>
    <property type="project" value="TreeGrafter"/>
</dbReference>
<dbReference type="EMBL" id="CP072135">
    <property type="protein sequence ID" value="QTH73056.1"/>
    <property type="molecule type" value="Genomic_DNA"/>
</dbReference>
<dbReference type="SUPFAM" id="SSF51735">
    <property type="entry name" value="NAD(P)-binding Rossmann-fold domains"/>
    <property type="match status" value="1"/>
</dbReference>
<name>A0A975DMB8_9GAMM</name>
<proteinExistence type="predicted"/>
<dbReference type="PANTHER" id="PTHR45458">
    <property type="entry name" value="SHORT-CHAIN DEHYDROGENASE/REDUCTASE SDR"/>
    <property type="match status" value="1"/>
</dbReference>
<protein>
    <submittedName>
        <fullName evidence="1">SDR family NAD(P)-dependent oxidoreductase</fullName>
    </submittedName>
</protein>
<dbReference type="PANTHER" id="PTHR45458:SF1">
    <property type="entry name" value="SHORT CHAIN DEHYDROGENASE"/>
    <property type="match status" value="1"/>
</dbReference>
<accession>A0A975DMB8</accession>
<keyword evidence="1" id="KW-0614">Plasmid</keyword>
<evidence type="ECO:0000313" key="1">
    <source>
        <dbReference type="EMBL" id="QTH73056.1"/>
    </source>
</evidence>
<dbReference type="Proteomes" id="UP000664904">
    <property type="component" value="Plasmid unnamed5"/>
</dbReference>
<dbReference type="RefSeq" id="WP_208844675.1">
    <property type="nucleotide sequence ID" value="NZ_CP072135.1"/>
</dbReference>
<geneLocation type="plasmid" evidence="1 2">
    <name>unnamed5</name>
</geneLocation>
<dbReference type="Pfam" id="PF00106">
    <property type="entry name" value="adh_short"/>
    <property type="match status" value="1"/>
</dbReference>
<dbReference type="Gene3D" id="3.40.50.720">
    <property type="entry name" value="NAD(P)-binding Rossmann-like Domain"/>
    <property type="match status" value="1"/>
</dbReference>
<dbReference type="KEGG" id="pxi:J5O05_19760"/>
<dbReference type="InterPro" id="IPR002347">
    <property type="entry name" value="SDR_fam"/>
</dbReference>